<dbReference type="Proteomes" id="UP001209570">
    <property type="component" value="Unassembled WGS sequence"/>
</dbReference>
<protein>
    <submittedName>
        <fullName evidence="2">Uncharacterized protein</fullName>
    </submittedName>
</protein>
<dbReference type="AlphaFoldDB" id="A0AAD5M9E6"/>
<feature type="region of interest" description="Disordered" evidence="1">
    <location>
        <begin position="28"/>
        <end position="55"/>
    </location>
</feature>
<comment type="caution">
    <text evidence="2">The sequence shown here is derived from an EMBL/GenBank/DDBJ whole genome shotgun (WGS) entry which is preliminary data.</text>
</comment>
<feature type="region of interest" description="Disordered" evidence="1">
    <location>
        <begin position="121"/>
        <end position="140"/>
    </location>
</feature>
<evidence type="ECO:0000313" key="3">
    <source>
        <dbReference type="Proteomes" id="UP001209570"/>
    </source>
</evidence>
<accession>A0AAD5M9E6</accession>
<evidence type="ECO:0000256" key="1">
    <source>
        <dbReference type="SAM" id="MobiDB-lite"/>
    </source>
</evidence>
<dbReference type="EMBL" id="JAKCXM010000184">
    <property type="protein sequence ID" value="KAJ0399401.1"/>
    <property type="molecule type" value="Genomic_DNA"/>
</dbReference>
<keyword evidence="3" id="KW-1185">Reference proteome</keyword>
<proteinExistence type="predicted"/>
<gene>
    <name evidence="2" type="ORF">P43SY_008159</name>
</gene>
<reference evidence="2" key="1">
    <citation type="submission" date="2021-12" db="EMBL/GenBank/DDBJ databases">
        <title>Prjna785345.</title>
        <authorList>
            <person name="Rujirawat T."/>
            <person name="Krajaejun T."/>
        </authorList>
    </citation>
    <scope>NUCLEOTIDE SEQUENCE</scope>
    <source>
        <strain evidence="2">Pi057C3</strain>
    </source>
</reference>
<organism evidence="2 3">
    <name type="scientific">Pythium insidiosum</name>
    <name type="common">Pythiosis disease agent</name>
    <dbReference type="NCBI Taxonomy" id="114742"/>
    <lineage>
        <taxon>Eukaryota</taxon>
        <taxon>Sar</taxon>
        <taxon>Stramenopiles</taxon>
        <taxon>Oomycota</taxon>
        <taxon>Peronosporomycetes</taxon>
        <taxon>Pythiales</taxon>
        <taxon>Pythiaceae</taxon>
        <taxon>Pythium</taxon>
    </lineage>
</organism>
<evidence type="ECO:0000313" key="2">
    <source>
        <dbReference type="EMBL" id="KAJ0399401.1"/>
    </source>
</evidence>
<name>A0AAD5M9E6_PYTIN</name>
<feature type="compositionally biased region" description="Polar residues" evidence="1">
    <location>
        <begin position="123"/>
        <end position="140"/>
    </location>
</feature>
<sequence>MAGDGFSLGISPEQKLTMPLDDLIKKAKKNTPKRVAGAKATKPMNNPKRKQQSVKKTVTVPVAKNVRAKVMQVVSSNKRQAVMNKRRPGLVVAPQSGKRAANGVAVQLRRRKTTALDAARSMAKQQQQKPRRTNNFVGNSSGIDVSGIERHFRTHPTKFNLPKGTNLRITINTNKIKPVVGAKKK</sequence>